<comment type="caution">
    <text evidence="1">The sequence shown here is derived from an EMBL/GenBank/DDBJ whole genome shotgun (WGS) entry which is preliminary data.</text>
</comment>
<organism evidence="1 2">
    <name type="scientific">Stachybotrys elegans</name>
    <dbReference type="NCBI Taxonomy" id="80388"/>
    <lineage>
        <taxon>Eukaryota</taxon>
        <taxon>Fungi</taxon>
        <taxon>Dikarya</taxon>
        <taxon>Ascomycota</taxon>
        <taxon>Pezizomycotina</taxon>
        <taxon>Sordariomycetes</taxon>
        <taxon>Hypocreomycetidae</taxon>
        <taxon>Hypocreales</taxon>
        <taxon>Stachybotryaceae</taxon>
        <taxon>Stachybotrys</taxon>
    </lineage>
</organism>
<keyword evidence="2" id="KW-1185">Reference proteome</keyword>
<sequence length="53" mass="5623">MWRARHGSWTSPVEQAEREGCTALLFVASMRGPVVPGVTLQVPDSSGSSSPPL</sequence>
<dbReference type="EMBL" id="JAGPNK010000017">
    <property type="protein sequence ID" value="KAH7305940.1"/>
    <property type="molecule type" value="Genomic_DNA"/>
</dbReference>
<dbReference type="AlphaFoldDB" id="A0A8K0SKX8"/>
<reference evidence="1" key="1">
    <citation type="journal article" date="2021" name="Nat. Commun.">
        <title>Genetic determinants of endophytism in the Arabidopsis root mycobiome.</title>
        <authorList>
            <person name="Mesny F."/>
            <person name="Miyauchi S."/>
            <person name="Thiergart T."/>
            <person name="Pickel B."/>
            <person name="Atanasova L."/>
            <person name="Karlsson M."/>
            <person name="Huettel B."/>
            <person name="Barry K.W."/>
            <person name="Haridas S."/>
            <person name="Chen C."/>
            <person name="Bauer D."/>
            <person name="Andreopoulos W."/>
            <person name="Pangilinan J."/>
            <person name="LaButti K."/>
            <person name="Riley R."/>
            <person name="Lipzen A."/>
            <person name="Clum A."/>
            <person name="Drula E."/>
            <person name="Henrissat B."/>
            <person name="Kohler A."/>
            <person name="Grigoriev I.V."/>
            <person name="Martin F.M."/>
            <person name="Hacquard S."/>
        </authorList>
    </citation>
    <scope>NUCLEOTIDE SEQUENCE</scope>
    <source>
        <strain evidence="1">MPI-CAGE-CH-0235</strain>
    </source>
</reference>
<accession>A0A8K0SKX8</accession>
<evidence type="ECO:0000313" key="1">
    <source>
        <dbReference type="EMBL" id="KAH7305940.1"/>
    </source>
</evidence>
<evidence type="ECO:0000313" key="2">
    <source>
        <dbReference type="Proteomes" id="UP000813444"/>
    </source>
</evidence>
<protein>
    <submittedName>
        <fullName evidence="1">Uncharacterized protein</fullName>
    </submittedName>
</protein>
<gene>
    <name evidence="1" type="ORF">B0I35DRAFT_443548</name>
</gene>
<proteinExistence type="predicted"/>
<name>A0A8K0SKX8_9HYPO</name>
<dbReference type="Proteomes" id="UP000813444">
    <property type="component" value="Unassembled WGS sequence"/>
</dbReference>